<evidence type="ECO:0000313" key="2">
    <source>
        <dbReference type="EMBL" id="ETO08569.1"/>
    </source>
</evidence>
<organism evidence="2 3">
    <name type="scientific">Reticulomyxa filosa</name>
    <dbReference type="NCBI Taxonomy" id="46433"/>
    <lineage>
        <taxon>Eukaryota</taxon>
        <taxon>Sar</taxon>
        <taxon>Rhizaria</taxon>
        <taxon>Retaria</taxon>
        <taxon>Foraminifera</taxon>
        <taxon>Monothalamids</taxon>
        <taxon>Reticulomyxidae</taxon>
        <taxon>Reticulomyxa</taxon>
    </lineage>
</organism>
<sequence>IVCLRQAPELGTPIPERELFGHTKAVYCLYGDEQHGRLFSGGNDNSICVWFRNEKLNDLMQLQALTSVHKSNGFTCLVVMSNIDSIATGTDNGYMIRSKSLFSHHLLDQSTSTSAPKKTQTRNKVWKCVYSWRAHDGRVLSIQYIEKDNVLVTSGEDGCVRVVYMCHPGLFPSVQVAPKDNDLETVHLSFSQLNKNRLSAGNYSPIVRQTLGNVFDEIEKRDSQNAFFFFKKIMGIEKVKGD</sequence>
<dbReference type="InterPro" id="IPR036322">
    <property type="entry name" value="WD40_repeat_dom_sf"/>
</dbReference>
<feature type="non-terminal residue" evidence="2">
    <location>
        <position position="1"/>
    </location>
</feature>
<dbReference type="InterPro" id="IPR001680">
    <property type="entry name" value="WD40_rpt"/>
</dbReference>
<dbReference type="SMART" id="SM00320">
    <property type="entry name" value="WD40"/>
    <property type="match status" value="2"/>
</dbReference>
<dbReference type="AlphaFoldDB" id="X6M3R5"/>
<accession>X6M3R5</accession>
<reference evidence="2 3" key="1">
    <citation type="journal article" date="2013" name="Curr. Biol.">
        <title>The Genome of the Foraminiferan Reticulomyxa filosa.</title>
        <authorList>
            <person name="Glockner G."/>
            <person name="Hulsmann N."/>
            <person name="Schleicher M."/>
            <person name="Noegel A.A."/>
            <person name="Eichinger L."/>
            <person name="Gallinger C."/>
            <person name="Pawlowski J."/>
            <person name="Sierra R."/>
            <person name="Euteneuer U."/>
            <person name="Pillet L."/>
            <person name="Moustafa A."/>
            <person name="Platzer M."/>
            <person name="Groth M."/>
            <person name="Szafranski K."/>
            <person name="Schliwa M."/>
        </authorList>
    </citation>
    <scope>NUCLEOTIDE SEQUENCE [LARGE SCALE GENOMIC DNA]</scope>
</reference>
<protein>
    <submittedName>
        <fullName evidence="2">Uncharacterized protein</fullName>
    </submittedName>
</protein>
<dbReference type="SUPFAM" id="SSF50978">
    <property type="entry name" value="WD40 repeat-like"/>
    <property type="match status" value="1"/>
</dbReference>
<dbReference type="PROSITE" id="PS50294">
    <property type="entry name" value="WD_REPEATS_REGION"/>
    <property type="match status" value="1"/>
</dbReference>
<dbReference type="Gene3D" id="2.130.10.10">
    <property type="entry name" value="YVTN repeat-like/Quinoprotein amine dehydrogenase"/>
    <property type="match status" value="1"/>
</dbReference>
<dbReference type="EMBL" id="ASPP01024882">
    <property type="protein sequence ID" value="ETO08569.1"/>
    <property type="molecule type" value="Genomic_DNA"/>
</dbReference>
<evidence type="ECO:0000256" key="1">
    <source>
        <dbReference type="PROSITE-ProRule" id="PRU00221"/>
    </source>
</evidence>
<dbReference type="PROSITE" id="PS50082">
    <property type="entry name" value="WD_REPEATS_2"/>
    <property type="match status" value="1"/>
</dbReference>
<keyword evidence="3" id="KW-1185">Reference proteome</keyword>
<dbReference type="Pfam" id="PF00400">
    <property type="entry name" value="WD40"/>
    <property type="match status" value="2"/>
</dbReference>
<gene>
    <name evidence="2" type="ORF">RFI_28817</name>
</gene>
<keyword evidence="1" id="KW-0853">WD repeat</keyword>
<comment type="caution">
    <text evidence="2">The sequence shown here is derived from an EMBL/GenBank/DDBJ whole genome shotgun (WGS) entry which is preliminary data.</text>
</comment>
<dbReference type="Proteomes" id="UP000023152">
    <property type="component" value="Unassembled WGS sequence"/>
</dbReference>
<evidence type="ECO:0000313" key="3">
    <source>
        <dbReference type="Proteomes" id="UP000023152"/>
    </source>
</evidence>
<dbReference type="InterPro" id="IPR015943">
    <property type="entry name" value="WD40/YVTN_repeat-like_dom_sf"/>
</dbReference>
<proteinExistence type="predicted"/>
<feature type="repeat" description="WD" evidence="1">
    <location>
        <begin position="19"/>
        <end position="50"/>
    </location>
</feature>
<name>X6M3R5_RETFI</name>